<sequence length="89" mass="9812">MKIRSLTLATASRSWIPGDATKPLSFSRPGPPATQPHNCTNRRDSNLEILFRDMSAAIIFTSGTFSLAGSWCRPPISCQLSPIDDIHQR</sequence>
<accession>A0A2T4CAE7</accession>
<protein>
    <submittedName>
        <fullName evidence="2">Uncharacterized protein</fullName>
    </submittedName>
</protein>
<dbReference type="EMBL" id="KZ679129">
    <property type="protein sequence ID" value="PTB78498.1"/>
    <property type="molecule type" value="Genomic_DNA"/>
</dbReference>
<evidence type="ECO:0000313" key="2">
    <source>
        <dbReference type="EMBL" id="PTB78498.1"/>
    </source>
</evidence>
<proteinExistence type="predicted"/>
<keyword evidence="3" id="KW-1185">Reference proteome</keyword>
<dbReference type="Proteomes" id="UP000240760">
    <property type="component" value="Unassembled WGS sequence"/>
</dbReference>
<organism evidence="2 3">
    <name type="scientific">Trichoderma longibrachiatum ATCC 18648</name>
    <dbReference type="NCBI Taxonomy" id="983965"/>
    <lineage>
        <taxon>Eukaryota</taxon>
        <taxon>Fungi</taxon>
        <taxon>Dikarya</taxon>
        <taxon>Ascomycota</taxon>
        <taxon>Pezizomycotina</taxon>
        <taxon>Sordariomycetes</taxon>
        <taxon>Hypocreomycetidae</taxon>
        <taxon>Hypocreales</taxon>
        <taxon>Hypocreaceae</taxon>
        <taxon>Trichoderma</taxon>
    </lineage>
</organism>
<evidence type="ECO:0000256" key="1">
    <source>
        <dbReference type="SAM" id="MobiDB-lite"/>
    </source>
</evidence>
<reference evidence="2 3" key="1">
    <citation type="submission" date="2016-07" db="EMBL/GenBank/DDBJ databases">
        <title>Multiple horizontal gene transfer events from other fungi enriched the ability of initially mycotrophic Trichoderma (Ascomycota) to feed on dead plant biomass.</title>
        <authorList>
            <consortium name="DOE Joint Genome Institute"/>
            <person name="Aerts A."/>
            <person name="Atanasova L."/>
            <person name="Chenthamara K."/>
            <person name="Zhang J."/>
            <person name="Grujic M."/>
            <person name="Henrissat B."/>
            <person name="Kuo A."/>
            <person name="Salamov A."/>
            <person name="Lipzen A."/>
            <person name="Labutti K."/>
            <person name="Barry K."/>
            <person name="Miao Y."/>
            <person name="Rahimi M.J."/>
            <person name="Shen Q."/>
            <person name="Grigoriev I.V."/>
            <person name="Kubicek C.P."/>
            <person name="Druzhinina I.S."/>
        </authorList>
    </citation>
    <scope>NUCLEOTIDE SEQUENCE [LARGE SCALE GENOMIC DNA]</scope>
    <source>
        <strain evidence="2 3">ATCC 18648</strain>
    </source>
</reference>
<dbReference type="AlphaFoldDB" id="A0A2T4CAE7"/>
<feature type="region of interest" description="Disordered" evidence="1">
    <location>
        <begin position="18"/>
        <end position="41"/>
    </location>
</feature>
<evidence type="ECO:0000313" key="3">
    <source>
        <dbReference type="Proteomes" id="UP000240760"/>
    </source>
</evidence>
<name>A0A2T4CAE7_TRILO</name>
<gene>
    <name evidence="2" type="ORF">M440DRAFT_1194940</name>
</gene>